<sequence>MRRTRFAMPFRHAQCKLAALLTVLALLGHAQAAESPAYRISYSSLAERSCTQAVTKLGKYGSEDAFRCPGHRDFGVAIAVNDAYSWPLLYRSSSRQLWDLQQLALAALPEGSSFPAVPANARLEWLDFADGRLGIIFRIEGFQAERGNTVSRLLALEYARGELSYCGSAVSNEMARQRLQQGSNCSRQIASELLSTQ</sequence>
<gene>
    <name evidence="2" type="ORF">INR99_11590</name>
</gene>
<keyword evidence="1" id="KW-0732">Signal</keyword>
<evidence type="ECO:0000256" key="1">
    <source>
        <dbReference type="SAM" id="SignalP"/>
    </source>
</evidence>
<comment type="caution">
    <text evidence="2">The sequence shown here is derived from an EMBL/GenBank/DDBJ whole genome shotgun (WGS) entry which is preliminary data.</text>
</comment>
<feature type="signal peptide" evidence="1">
    <location>
        <begin position="1"/>
        <end position="32"/>
    </location>
</feature>
<evidence type="ECO:0000313" key="3">
    <source>
        <dbReference type="Proteomes" id="UP000604481"/>
    </source>
</evidence>
<feature type="chain" id="PRO_5035325552" evidence="1">
    <location>
        <begin position="33"/>
        <end position="197"/>
    </location>
</feature>
<organism evidence="2 3">
    <name type="scientific">Chitinilyticum piscinae</name>
    <dbReference type="NCBI Taxonomy" id="2866724"/>
    <lineage>
        <taxon>Bacteria</taxon>
        <taxon>Pseudomonadati</taxon>
        <taxon>Pseudomonadota</taxon>
        <taxon>Betaproteobacteria</taxon>
        <taxon>Neisseriales</taxon>
        <taxon>Chitinibacteraceae</taxon>
        <taxon>Chitinilyticum</taxon>
    </lineage>
</organism>
<dbReference type="EMBL" id="JADFUA010000006">
    <property type="protein sequence ID" value="MBE9609985.1"/>
    <property type="molecule type" value="Genomic_DNA"/>
</dbReference>
<name>A0A8J7FIM2_9NEIS</name>
<proteinExistence type="predicted"/>
<dbReference type="RefSeq" id="WP_194116506.1">
    <property type="nucleotide sequence ID" value="NZ_JADFUA010000006.1"/>
</dbReference>
<protein>
    <submittedName>
        <fullName evidence="2">Uncharacterized protein</fullName>
    </submittedName>
</protein>
<evidence type="ECO:0000313" key="2">
    <source>
        <dbReference type="EMBL" id="MBE9609985.1"/>
    </source>
</evidence>
<keyword evidence="3" id="KW-1185">Reference proteome</keyword>
<dbReference type="Proteomes" id="UP000604481">
    <property type="component" value="Unassembled WGS sequence"/>
</dbReference>
<reference evidence="2 3" key="1">
    <citation type="submission" date="2020-10" db="EMBL/GenBank/DDBJ databases">
        <title>The genome sequence of Chitinilyticum litopenaei 4Y14.</title>
        <authorList>
            <person name="Liu Y."/>
        </authorList>
    </citation>
    <scope>NUCLEOTIDE SEQUENCE [LARGE SCALE GENOMIC DNA]</scope>
    <source>
        <strain evidence="2 3">4Y14</strain>
    </source>
</reference>
<accession>A0A8J7FIM2</accession>
<dbReference type="AlphaFoldDB" id="A0A8J7FIM2"/>